<dbReference type="STRING" id="330214.NIDE2072"/>
<organism evidence="1 2">
    <name type="scientific">Nitrospira defluvii</name>
    <dbReference type="NCBI Taxonomy" id="330214"/>
    <lineage>
        <taxon>Bacteria</taxon>
        <taxon>Pseudomonadati</taxon>
        <taxon>Nitrospirota</taxon>
        <taxon>Nitrospiria</taxon>
        <taxon>Nitrospirales</taxon>
        <taxon>Nitrospiraceae</taxon>
        <taxon>Nitrospira</taxon>
    </lineage>
</organism>
<gene>
    <name evidence="1" type="ORF">NIDE2072</name>
</gene>
<dbReference type="KEGG" id="nde:NIDE2072"/>
<evidence type="ECO:0000313" key="1">
    <source>
        <dbReference type="EMBL" id="CBK41792.1"/>
    </source>
</evidence>
<dbReference type="HOGENOM" id="CLU_2664280_0_0_0"/>
<proteinExistence type="predicted"/>
<name>D8PEY3_9BACT</name>
<sequence length="75" mass="8366">MRGDRTRSDEDQRCRVVTEVWVGGGRTYRGEVDTAEISGGFQASQYKLGMHTILNTQSPFCTYSPGALTPPTRLR</sequence>
<dbReference type="AlphaFoldDB" id="D8PEY3"/>
<accession>D8PEY3</accession>
<reference evidence="1 2" key="1">
    <citation type="journal article" date="2010" name="Proc. Natl. Acad. Sci. U.S.A.">
        <title>A Nitrospira metagenome illuminates the physiology and evolution of globally important nitrite-oxidizing bacteria.</title>
        <authorList>
            <person name="Lucker S."/>
            <person name="Wagner M."/>
            <person name="Maixner F."/>
            <person name="Pelletier E."/>
            <person name="Koch H."/>
            <person name="Vacherie B."/>
            <person name="Rattei T."/>
            <person name="Sinninghe Damste J."/>
            <person name="Spieck E."/>
            <person name="Le Paslier D."/>
            <person name="Daims H."/>
        </authorList>
    </citation>
    <scope>NUCLEOTIDE SEQUENCE [LARGE SCALE GENOMIC DNA]</scope>
</reference>
<protein>
    <submittedName>
        <fullName evidence="1">Uncharacterized protein</fullName>
    </submittedName>
</protein>
<keyword evidence="2" id="KW-1185">Reference proteome</keyword>
<dbReference type="EMBL" id="FP929003">
    <property type="protein sequence ID" value="CBK41792.1"/>
    <property type="molecule type" value="Genomic_DNA"/>
</dbReference>
<dbReference type="Proteomes" id="UP000001660">
    <property type="component" value="Chromosome"/>
</dbReference>
<evidence type="ECO:0000313" key="2">
    <source>
        <dbReference type="Proteomes" id="UP000001660"/>
    </source>
</evidence>